<organism evidence="2">
    <name type="scientific">uncultured prokaryote</name>
    <dbReference type="NCBI Taxonomy" id="198431"/>
    <lineage>
        <taxon>unclassified sequences</taxon>
        <taxon>environmental samples</taxon>
    </lineage>
</organism>
<keyword evidence="2" id="KW-0614">Plasmid</keyword>
<dbReference type="CDD" id="cd17242">
    <property type="entry name" value="MobM_relaxase"/>
    <property type="match status" value="1"/>
</dbReference>
<dbReference type="GO" id="GO:0003677">
    <property type="term" value="F:DNA binding"/>
    <property type="evidence" value="ECO:0007669"/>
    <property type="project" value="InterPro"/>
</dbReference>
<geneLocation type="plasmid" evidence="2">
    <name>pRGFK1668</name>
</geneLocation>
<dbReference type="NCBIfam" id="NF041497">
    <property type="entry name" value="MobV"/>
    <property type="match status" value="1"/>
</dbReference>
<accession>A0A0H5Q6H3</accession>
<feature type="compositionally biased region" description="Basic and acidic residues" evidence="1">
    <location>
        <begin position="350"/>
        <end position="360"/>
    </location>
</feature>
<dbReference type="GO" id="GO:0006310">
    <property type="term" value="P:DNA recombination"/>
    <property type="evidence" value="ECO:0007669"/>
    <property type="project" value="InterPro"/>
</dbReference>
<dbReference type="InterPro" id="IPR001668">
    <property type="entry name" value="Mob_Pre"/>
</dbReference>
<reference evidence="2" key="1">
    <citation type="submission" date="2015-06" db="EMBL/GenBank/DDBJ databases">
        <authorList>
            <person name="Joergensen T."/>
        </authorList>
    </citation>
    <scope>NUCLEOTIDE SEQUENCE</scope>
    <source>
        <plasmid evidence="2">pRGFK1668</plasmid>
    </source>
</reference>
<feature type="compositionally biased region" description="Polar residues" evidence="1">
    <location>
        <begin position="242"/>
        <end position="256"/>
    </location>
</feature>
<feature type="region of interest" description="Disordered" evidence="1">
    <location>
        <begin position="331"/>
        <end position="360"/>
    </location>
</feature>
<sequence length="360" mass="41755">MAFAVMRFAKLKTGAPLSGSISHVTRTRVTENADATRRHLNRAIVGENRAASIRSAIEARTPDRYRKDAVRVLEFVISASPEWFDAADEQKTEQFFDQSVQWLKNHFSDENVVSAVVHHDEQTPHMHVYVVPLELGSGKLNAKNWVGGRAKLRSMQTDFANHVSDLGLERGQSRSVTQRDHATVQQWSEGHSQLDEREKLLIEREKAVDAHEKKLGEADWQLLQQMQQLRNTEKQIDHKQSELQQSRSELTESQSDATRRDAALAQREMEMNQREHKITQREREILPRENLSTKREIDLNEREIALNERENSLNERENSLNEREIALNERYAENDVSSTEPDENDWENFFPDRNRNVPSM</sequence>
<dbReference type="Pfam" id="PF01076">
    <property type="entry name" value="Mob_Pre"/>
    <property type="match status" value="1"/>
</dbReference>
<dbReference type="Gene3D" id="3.30.930.30">
    <property type="match status" value="1"/>
</dbReference>
<feature type="region of interest" description="Disordered" evidence="1">
    <location>
        <begin position="232"/>
        <end position="261"/>
    </location>
</feature>
<evidence type="ECO:0008006" key="3">
    <source>
        <dbReference type="Google" id="ProtNLM"/>
    </source>
</evidence>
<reference evidence="2" key="2">
    <citation type="submission" date="2015-07" db="EMBL/GenBank/DDBJ databases">
        <title>Plasmids, circular viruses and viroids from rat gut.</title>
        <authorList>
            <person name="Jorgensen T.J."/>
            <person name="Hansen M.A."/>
            <person name="Xu Z."/>
            <person name="Tabak M.A."/>
            <person name="Sorensen S.J."/>
            <person name="Hansen L.H."/>
        </authorList>
    </citation>
    <scope>NUCLEOTIDE SEQUENCE</scope>
    <source>
        <plasmid evidence="2">pRGFK1668</plasmid>
    </source>
</reference>
<evidence type="ECO:0000256" key="1">
    <source>
        <dbReference type="SAM" id="MobiDB-lite"/>
    </source>
</evidence>
<dbReference type="AlphaFoldDB" id="A0A0H5Q6H3"/>
<proteinExistence type="predicted"/>
<dbReference type="EMBL" id="LN854173">
    <property type="protein sequence ID" value="CRY97636.1"/>
    <property type="molecule type" value="Genomic_DNA"/>
</dbReference>
<protein>
    <recommendedName>
        <fullName evidence="3">Plasmid recombination enzyme</fullName>
    </recommendedName>
</protein>
<feature type="compositionally biased region" description="Basic and acidic residues" evidence="1">
    <location>
        <begin position="232"/>
        <end position="241"/>
    </location>
</feature>
<evidence type="ECO:0000313" key="2">
    <source>
        <dbReference type="EMBL" id="CRY97636.1"/>
    </source>
</evidence>
<name>A0A0H5Q6H3_9ZZZZ</name>